<reference evidence="2" key="1">
    <citation type="journal article" date="2011" name="Proc. Natl. Acad. Sci. U.S.A.">
        <title>The genome of the fire ant Solenopsis invicta.</title>
        <authorList>
            <person name="Wurm Y."/>
            <person name="Wang J."/>
            <person name="Riba-Grognuz O."/>
            <person name="Corona M."/>
            <person name="Nygaard S."/>
            <person name="Hunt B.G."/>
            <person name="Ingram K.K."/>
            <person name="Falquet L."/>
            <person name="Nipitwattanaphon M."/>
            <person name="Gotzek D."/>
            <person name="Dijkstra M.B."/>
            <person name="Oettler J."/>
            <person name="Comtesse F."/>
            <person name="Shih C.J."/>
            <person name="Wu W.J."/>
            <person name="Yang C.C."/>
            <person name="Thomas J."/>
            <person name="Beaudoing E."/>
            <person name="Pradervand S."/>
            <person name="Flegel V."/>
            <person name="Cook E.D."/>
            <person name="Fabbretti R."/>
            <person name="Stockinger H."/>
            <person name="Long L."/>
            <person name="Farmerie W.G."/>
            <person name="Oakey J."/>
            <person name="Boomsma J.J."/>
            <person name="Pamilo P."/>
            <person name="Yi S.V."/>
            <person name="Heinze J."/>
            <person name="Goodisman M.A."/>
            <person name="Farinelli L."/>
            <person name="Harshman K."/>
            <person name="Hulo N."/>
            <person name="Cerutti L."/>
            <person name="Xenarios I."/>
            <person name="Shoemaker D."/>
            <person name="Keller L."/>
        </authorList>
    </citation>
    <scope>NUCLEOTIDE SEQUENCE [LARGE SCALE GENOMIC DNA]</scope>
</reference>
<dbReference type="HOGENOM" id="CLU_950977_0_0_1"/>
<proteinExistence type="predicted"/>
<feature type="non-terminal residue" evidence="2">
    <location>
        <position position="293"/>
    </location>
</feature>
<dbReference type="EMBL" id="GL771260">
    <property type="protein sequence ID" value="EFZ09781.1"/>
    <property type="molecule type" value="Genomic_DNA"/>
</dbReference>
<sequence length="293" mass="34272">MTANANGTANIIKTIIAKGEQDDIFEKYPRSEKTKMQDKCLKMSSTRIIKRDVSRVFTKTTSDRIDELARPTKQRALNTLSEKATTLPPTFVDNLVKIIKAEFCLPTKATQIRRRKKCKTKKATLFLSRKRTQEIAEDTANAMLDRDARTCQYLIAKHFIKSILEYQREMQKDIHEVTKNEIADVIMKRLMFFNGYMNAKNGNRVTQHLRFLANVVANWMSEILVEVSKIRKEASKEYNEKKRMKMLKINNSNKLNNKIAVRKQMIEKQKTETYETIKKNNPMKEKNEAKRKK</sequence>
<organism>
    <name type="scientific">Solenopsis invicta</name>
    <name type="common">Red imported fire ant</name>
    <name type="synonym">Solenopsis wagneri</name>
    <dbReference type="NCBI Taxonomy" id="13686"/>
    <lineage>
        <taxon>Eukaryota</taxon>
        <taxon>Metazoa</taxon>
        <taxon>Ecdysozoa</taxon>
        <taxon>Arthropoda</taxon>
        <taxon>Hexapoda</taxon>
        <taxon>Insecta</taxon>
        <taxon>Pterygota</taxon>
        <taxon>Neoptera</taxon>
        <taxon>Endopterygota</taxon>
        <taxon>Hymenoptera</taxon>
        <taxon>Apocrita</taxon>
        <taxon>Aculeata</taxon>
        <taxon>Formicoidea</taxon>
        <taxon>Formicidae</taxon>
        <taxon>Myrmicinae</taxon>
        <taxon>Solenopsis</taxon>
    </lineage>
</organism>
<evidence type="ECO:0000256" key="1">
    <source>
        <dbReference type="SAM" id="MobiDB-lite"/>
    </source>
</evidence>
<dbReference type="OMA" id="MSINEYT"/>
<accession>E9JBM2</accession>
<protein>
    <submittedName>
        <fullName evidence="2">Uncharacterized protein</fullName>
    </submittedName>
</protein>
<name>E9JBM2_SOLIN</name>
<evidence type="ECO:0000313" key="2">
    <source>
        <dbReference type="EMBL" id="EFZ09781.1"/>
    </source>
</evidence>
<gene>
    <name evidence="2" type="ORF">SINV_04705</name>
</gene>
<feature type="region of interest" description="Disordered" evidence="1">
    <location>
        <begin position="274"/>
        <end position="293"/>
    </location>
</feature>
<dbReference type="AlphaFoldDB" id="E9JBM2"/>